<dbReference type="GeneID" id="18816040"/>
<dbReference type="HOGENOM" id="CLU_041175_0_0_1"/>
<protein>
    <submittedName>
        <fullName evidence="2">Uncharacterized protein</fullName>
    </submittedName>
</protein>
<dbReference type="KEGG" id="sla:SERLADRAFT_444056"/>
<accession>F8PED8</accession>
<dbReference type="RefSeq" id="XP_007324750.1">
    <property type="nucleotide sequence ID" value="XM_007324688.1"/>
</dbReference>
<feature type="region of interest" description="Disordered" evidence="1">
    <location>
        <begin position="1"/>
        <end position="45"/>
    </location>
</feature>
<sequence>MALPSEHSQSSDNPHDLNATETSCQTASVETLQKQGKPPRPSQINWTKSRTDRLVNWLEKHPKHRYVLFSDSPVVAKEENWDTLKSTKYTKAALHRCIARHVFNNDSNTDLQISVDHYHKWFGESVQNHLTSKAYKSHMCDLGSTGSGLISDDPSDAQFSSPLVRAKFPWWDCLNAFWKSSPKYNAKPTTSAPGQNLAGQAMTVFFSMRGDDGAFEQGMNIHYQGGGWDMIE</sequence>
<dbReference type="EMBL" id="GL945448">
    <property type="protein sequence ID" value="EGO18470.1"/>
    <property type="molecule type" value="Genomic_DNA"/>
</dbReference>
<evidence type="ECO:0000313" key="2">
    <source>
        <dbReference type="EMBL" id="EGO18470.1"/>
    </source>
</evidence>
<name>F8PED8_SERL9</name>
<dbReference type="AlphaFoldDB" id="F8PED8"/>
<feature type="compositionally biased region" description="Polar residues" evidence="1">
    <location>
        <begin position="19"/>
        <end position="34"/>
    </location>
</feature>
<organism>
    <name type="scientific">Serpula lacrymans var. lacrymans (strain S7.9)</name>
    <name type="common">Dry rot fungus</name>
    <dbReference type="NCBI Taxonomy" id="578457"/>
    <lineage>
        <taxon>Eukaryota</taxon>
        <taxon>Fungi</taxon>
        <taxon>Dikarya</taxon>
        <taxon>Basidiomycota</taxon>
        <taxon>Agaricomycotina</taxon>
        <taxon>Agaricomycetes</taxon>
        <taxon>Agaricomycetidae</taxon>
        <taxon>Boletales</taxon>
        <taxon>Coniophorineae</taxon>
        <taxon>Serpulaceae</taxon>
        <taxon>Serpula</taxon>
    </lineage>
</organism>
<dbReference type="Proteomes" id="UP000008064">
    <property type="component" value="Unassembled WGS sequence"/>
</dbReference>
<dbReference type="OrthoDB" id="2678246at2759"/>
<evidence type="ECO:0000256" key="1">
    <source>
        <dbReference type="SAM" id="MobiDB-lite"/>
    </source>
</evidence>
<proteinExistence type="predicted"/>
<reference evidence="2" key="1">
    <citation type="submission" date="2011-04" db="EMBL/GenBank/DDBJ databases">
        <title>Evolution of plant cell wall degrading machinery underlies the functional diversity of forest fungi.</title>
        <authorList>
            <consortium name="US DOE Joint Genome Institute (JGI-PGF)"/>
            <person name="Eastwood D.C."/>
            <person name="Floudas D."/>
            <person name="Binder M."/>
            <person name="Majcherczyk A."/>
            <person name="Schneider P."/>
            <person name="Aerts A."/>
            <person name="Asiegbu F.O."/>
            <person name="Baker S.E."/>
            <person name="Barry K."/>
            <person name="Bendiksby M."/>
            <person name="Blumentritt M."/>
            <person name="Coutinho P.M."/>
            <person name="Cullen D."/>
            <person name="Cullen D."/>
            <person name="Gathman A."/>
            <person name="Goodell B."/>
            <person name="Henrissat B."/>
            <person name="Ihrmark K."/>
            <person name="Kauserud H."/>
            <person name="Kohler A."/>
            <person name="LaButti K."/>
            <person name="Lapidus A."/>
            <person name="Lavin J.L."/>
            <person name="Lee Y.-H."/>
            <person name="Lindquist E."/>
            <person name="Lilly W."/>
            <person name="Lucas S."/>
            <person name="Morin E."/>
            <person name="Murat C."/>
            <person name="Oguiza J.A."/>
            <person name="Park J."/>
            <person name="Pisabarro A.G."/>
            <person name="Riley R."/>
            <person name="Rosling A."/>
            <person name="Salamov A."/>
            <person name="Schmidt O."/>
            <person name="Schmutz J."/>
            <person name="Skrede I."/>
            <person name="Stenlid J."/>
            <person name="Wiebenga A."/>
            <person name="Xie X."/>
            <person name="Kues U."/>
            <person name="Hibbett D.S."/>
            <person name="Hoffmeister D."/>
            <person name="Hogberg N."/>
            <person name="Martin F."/>
            <person name="Grigoriev I.V."/>
            <person name="Watkinson S.C."/>
        </authorList>
    </citation>
    <scope>NUCLEOTIDE SEQUENCE</scope>
    <source>
        <strain evidence="2">S7.9</strain>
    </source>
</reference>
<gene>
    <name evidence="2" type="ORF">SERLADRAFT_444056</name>
</gene>
<feature type="compositionally biased region" description="Polar residues" evidence="1">
    <location>
        <begin position="1"/>
        <end position="12"/>
    </location>
</feature>